<evidence type="ECO:0000256" key="2">
    <source>
        <dbReference type="ARBA" id="ARBA00023235"/>
    </source>
</evidence>
<dbReference type="PROSITE" id="PS01129">
    <property type="entry name" value="PSI_RLU"/>
    <property type="match status" value="1"/>
</dbReference>
<sequence length="317" mass="34022">MPTSHSIKTGTIPETDKKQRLDAALAGVLEDLSRERIKALVAAGNLQVDGVTVSDPASKKCAGQPFVLTVPAPVEGPAQPQDIPLDVVFEDDHLIVVNKPAGLVVHPAAGHADGTLVNALLHHCKGQLSGIGGVARPGIVHRIDKDTSGLMVAAKSDAAHQGLGTLFAEHDIDRRYLAIVHGRPNPPSATIEGNIGRSKVNRKKMAVVGDDRGKPAITHYTTKEPLNGATLVECQLETGRTHQVRVHMSHVGYSLVGDPLYGVRRKSLLSNGKVIRFCRQALHAANLGFIHPVTKEKLSFNCNFPPDMQELFSKLRV</sequence>
<dbReference type="Proteomes" id="UP000185192">
    <property type="component" value="Unassembled WGS sequence"/>
</dbReference>
<dbReference type="InterPro" id="IPR006145">
    <property type="entry name" value="PsdUridine_synth_RsuA/RluA"/>
</dbReference>
<dbReference type="InterPro" id="IPR036986">
    <property type="entry name" value="S4_RNA-bd_sf"/>
</dbReference>
<proteinExistence type="inferred from homology"/>
<comment type="function">
    <text evidence="6">Responsible for synthesis of pseudouridine from uracil.</text>
</comment>
<dbReference type="InterPro" id="IPR006224">
    <property type="entry name" value="PsdUridine_synth_RluA-like_CS"/>
</dbReference>
<comment type="catalytic activity">
    <reaction evidence="6">
        <text>a uridine in RNA = a pseudouridine in RNA</text>
        <dbReference type="Rhea" id="RHEA:48348"/>
        <dbReference type="Rhea" id="RHEA-COMP:12068"/>
        <dbReference type="Rhea" id="RHEA-COMP:12069"/>
        <dbReference type="ChEBI" id="CHEBI:65314"/>
        <dbReference type="ChEBI" id="CHEBI:65315"/>
    </reaction>
</comment>
<feature type="active site" evidence="4">
    <location>
        <position position="144"/>
    </location>
</feature>
<comment type="similarity">
    <text evidence="1 6">Belongs to the pseudouridine synthase RluA family.</text>
</comment>
<dbReference type="EC" id="5.4.99.-" evidence="6"/>
<dbReference type="NCBIfam" id="TIGR00005">
    <property type="entry name" value="rluA_subfam"/>
    <property type="match status" value="1"/>
</dbReference>
<keyword evidence="9" id="KW-1185">Reference proteome</keyword>
<dbReference type="PROSITE" id="PS50889">
    <property type="entry name" value="S4"/>
    <property type="match status" value="1"/>
</dbReference>
<dbReference type="PANTHER" id="PTHR21600">
    <property type="entry name" value="MITOCHONDRIAL RNA PSEUDOURIDINE SYNTHASE"/>
    <property type="match status" value="1"/>
</dbReference>
<dbReference type="STRING" id="1123272.SAMN02745824_2389"/>
<dbReference type="RefSeq" id="WP_074205422.1">
    <property type="nucleotide sequence ID" value="NZ_FSQW01000002.1"/>
</dbReference>
<accession>A0A1N6FGZ0</accession>
<evidence type="ECO:0000313" key="9">
    <source>
        <dbReference type="Proteomes" id="UP000185192"/>
    </source>
</evidence>
<dbReference type="GO" id="GO:0003723">
    <property type="term" value="F:RNA binding"/>
    <property type="evidence" value="ECO:0007669"/>
    <property type="project" value="UniProtKB-KW"/>
</dbReference>
<dbReference type="CDD" id="cd02869">
    <property type="entry name" value="PseudoU_synth_RluA_like"/>
    <property type="match status" value="1"/>
</dbReference>
<name>A0A1N6FGZ0_9SPHN</name>
<evidence type="ECO:0000256" key="3">
    <source>
        <dbReference type="ARBA" id="ARBA00036882"/>
    </source>
</evidence>
<keyword evidence="2 6" id="KW-0413">Isomerase</keyword>
<dbReference type="EMBL" id="FSQW01000002">
    <property type="protein sequence ID" value="SIN94522.1"/>
    <property type="molecule type" value="Genomic_DNA"/>
</dbReference>
<protein>
    <recommendedName>
        <fullName evidence="6">Pseudouridine synthase</fullName>
        <ecNumber evidence="6">5.4.99.-</ecNumber>
    </recommendedName>
</protein>
<evidence type="ECO:0000256" key="6">
    <source>
        <dbReference type="RuleBase" id="RU362028"/>
    </source>
</evidence>
<evidence type="ECO:0000256" key="4">
    <source>
        <dbReference type="PIRSR" id="PIRSR606225-1"/>
    </source>
</evidence>
<dbReference type="PANTHER" id="PTHR21600:SF44">
    <property type="entry name" value="RIBOSOMAL LARGE SUBUNIT PSEUDOURIDINE SYNTHASE D"/>
    <property type="match status" value="1"/>
</dbReference>
<dbReference type="Gene3D" id="3.10.290.10">
    <property type="entry name" value="RNA-binding S4 domain"/>
    <property type="match status" value="1"/>
</dbReference>
<dbReference type="GO" id="GO:0000455">
    <property type="term" value="P:enzyme-directed rRNA pseudouridine synthesis"/>
    <property type="evidence" value="ECO:0007669"/>
    <property type="project" value="TreeGrafter"/>
</dbReference>
<dbReference type="OrthoDB" id="9807829at2"/>
<dbReference type="SUPFAM" id="SSF55120">
    <property type="entry name" value="Pseudouridine synthase"/>
    <property type="match status" value="1"/>
</dbReference>
<keyword evidence="5" id="KW-0694">RNA-binding</keyword>
<evidence type="ECO:0000256" key="5">
    <source>
        <dbReference type="PROSITE-ProRule" id="PRU00182"/>
    </source>
</evidence>
<comment type="catalytic activity">
    <reaction evidence="3">
        <text>uridine(1911/1915/1917) in 23S rRNA = pseudouridine(1911/1915/1917) in 23S rRNA</text>
        <dbReference type="Rhea" id="RHEA:42524"/>
        <dbReference type="Rhea" id="RHEA-COMP:10097"/>
        <dbReference type="Rhea" id="RHEA-COMP:10098"/>
        <dbReference type="ChEBI" id="CHEBI:65314"/>
        <dbReference type="ChEBI" id="CHEBI:65315"/>
        <dbReference type="EC" id="5.4.99.23"/>
    </reaction>
</comment>
<evidence type="ECO:0000259" key="7">
    <source>
        <dbReference type="Pfam" id="PF00849"/>
    </source>
</evidence>
<dbReference type="Pfam" id="PF00849">
    <property type="entry name" value="PseudoU_synth_2"/>
    <property type="match status" value="1"/>
</dbReference>
<organism evidence="8 9">
    <name type="scientific">Parasphingorhabdus marina DSM 22363</name>
    <dbReference type="NCBI Taxonomy" id="1123272"/>
    <lineage>
        <taxon>Bacteria</taxon>
        <taxon>Pseudomonadati</taxon>
        <taxon>Pseudomonadota</taxon>
        <taxon>Alphaproteobacteria</taxon>
        <taxon>Sphingomonadales</taxon>
        <taxon>Sphingomonadaceae</taxon>
        <taxon>Parasphingorhabdus</taxon>
    </lineage>
</organism>
<dbReference type="GO" id="GO:0160140">
    <property type="term" value="F:23S rRNA pseudouridine(1911/1915/1917) synthase activity"/>
    <property type="evidence" value="ECO:0007669"/>
    <property type="project" value="UniProtKB-EC"/>
</dbReference>
<evidence type="ECO:0000256" key="1">
    <source>
        <dbReference type="ARBA" id="ARBA00010876"/>
    </source>
</evidence>
<reference evidence="9" key="1">
    <citation type="submission" date="2016-11" db="EMBL/GenBank/DDBJ databases">
        <authorList>
            <person name="Varghese N."/>
            <person name="Submissions S."/>
        </authorList>
    </citation>
    <scope>NUCLEOTIDE SEQUENCE [LARGE SCALE GENOMIC DNA]</scope>
    <source>
        <strain evidence="9">DSM 22363</strain>
    </source>
</reference>
<dbReference type="AlphaFoldDB" id="A0A1N6FGZ0"/>
<dbReference type="InterPro" id="IPR050188">
    <property type="entry name" value="RluA_PseudoU_synthase"/>
</dbReference>
<dbReference type="InterPro" id="IPR020103">
    <property type="entry name" value="PsdUridine_synth_cat_dom_sf"/>
</dbReference>
<dbReference type="InterPro" id="IPR006225">
    <property type="entry name" value="PsdUridine_synth_RluC/D"/>
</dbReference>
<evidence type="ECO:0000313" key="8">
    <source>
        <dbReference type="EMBL" id="SIN94522.1"/>
    </source>
</evidence>
<feature type="domain" description="Pseudouridine synthase RsuA/RluA-like" evidence="7">
    <location>
        <begin position="93"/>
        <end position="250"/>
    </location>
</feature>
<dbReference type="Gene3D" id="3.30.2350.10">
    <property type="entry name" value="Pseudouridine synthase"/>
    <property type="match status" value="1"/>
</dbReference>
<gene>
    <name evidence="8" type="ORF">SAMN02745824_2389</name>
</gene>
<dbReference type="CDD" id="cd00165">
    <property type="entry name" value="S4"/>
    <property type="match status" value="1"/>
</dbReference>